<dbReference type="RefSeq" id="WP_148451998.1">
    <property type="nucleotide sequence ID" value="NZ_VSFC01000002.1"/>
</dbReference>
<reference evidence="4 5" key="1">
    <citation type="submission" date="2019-08" db="EMBL/GenBank/DDBJ databases">
        <title>Formosa sediminis sp. nov., isolated from marine sediment.</title>
        <authorList>
            <person name="Cao W.R."/>
        </authorList>
    </citation>
    <scope>NUCLEOTIDE SEQUENCE [LARGE SCALE GENOMIC DNA]</scope>
    <source>
        <strain evidence="4 5">1494</strain>
    </source>
</reference>
<dbReference type="Gene3D" id="1.10.287.470">
    <property type="entry name" value="Helix hairpin bin"/>
    <property type="match status" value="1"/>
</dbReference>
<dbReference type="InterPro" id="IPR058792">
    <property type="entry name" value="Beta-barrel_RND_2"/>
</dbReference>
<evidence type="ECO:0000313" key="4">
    <source>
        <dbReference type="EMBL" id="TYA60061.1"/>
    </source>
</evidence>
<dbReference type="Proteomes" id="UP000324550">
    <property type="component" value="Unassembled WGS sequence"/>
</dbReference>
<sequence>MKNLYILLFSMVFVACVNSEKNIETVVEVETSTEEITVNKQQFEGEKMTFGSLSEEEFNEIVKANGMIDVPPHNKSSVTSFIGGYITKTPLLVGDKVEKGQILVTLENPEYVEIQQNYLEVAEQLNYLKSEFTRQKTLFDENITSQKNFLKAESTYKSNLAHFNGLRKKLEMMHINPTLVEQGQISSTINLYAAITGYVTNINVSNGTYVSPADIVMEIVDTDHIHLELSVFEKDILKIKKDQVIRFKIPEASNDTFMAEVHLVGTTIDEKSRRVKVHGHIDNTQTNFIVGMFVEAEIIVHSNKSLALPKEAILNVESDFIVLILKDETDTEYHLEKVKIDQGKETETFVEVLNSGDLKDKQIITKGTYMLLSGGE</sequence>
<dbReference type="PANTHER" id="PTHR30097">
    <property type="entry name" value="CATION EFFLUX SYSTEM PROTEIN CUSB"/>
    <property type="match status" value="1"/>
</dbReference>
<keyword evidence="5" id="KW-1185">Reference proteome</keyword>
<dbReference type="AlphaFoldDB" id="A0A5D0GMF0"/>
<evidence type="ECO:0000256" key="1">
    <source>
        <dbReference type="ARBA" id="ARBA00009477"/>
    </source>
</evidence>
<dbReference type="GO" id="GO:0016020">
    <property type="term" value="C:membrane"/>
    <property type="evidence" value="ECO:0007669"/>
    <property type="project" value="InterPro"/>
</dbReference>
<organism evidence="4 5">
    <name type="scientific">Formosa maritima</name>
    <dbReference type="NCBI Taxonomy" id="2592046"/>
    <lineage>
        <taxon>Bacteria</taxon>
        <taxon>Pseudomonadati</taxon>
        <taxon>Bacteroidota</taxon>
        <taxon>Flavobacteriia</taxon>
        <taxon>Flavobacteriales</taxon>
        <taxon>Flavobacteriaceae</taxon>
        <taxon>Formosa</taxon>
    </lineage>
</organism>
<keyword evidence="2" id="KW-0813">Transport</keyword>
<dbReference type="SUPFAM" id="SSF111369">
    <property type="entry name" value="HlyD-like secretion proteins"/>
    <property type="match status" value="1"/>
</dbReference>
<dbReference type="NCBIfam" id="TIGR01730">
    <property type="entry name" value="RND_mfp"/>
    <property type="match status" value="1"/>
</dbReference>
<accession>A0A5D0GMF0</accession>
<dbReference type="PANTHER" id="PTHR30097:SF4">
    <property type="entry name" value="SLR6042 PROTEIN"/>
    <property type="match status" value="1"/>
</dbReference>
<evidence type="ECO:0000313" key="5">
    <source>
        <dbReference type="Proteomes" id="UP000324550"/>
    </source>
</evidence>
<proteinExistence type="inferred from homology"/>
<dbReference type="PROSITE" id="PS51257">
    <property type="entry name" value="PROKAR_LIPOPROTEIN"/>
    <property type="match status" value="1"/>
</dbReference>
<comment type="similarity">
    <text evidence="1">Belongs to the membrane fusion protein (MFP) (TC 8.A.1) family.</text>
</comment>
<evidence type="ECO:0000259" key="3">
    <source>
        <dbReference type="Pfam" id="PF25954"/>
    </source>
</evidence>
<dbReference type="OrthoDB" id="9814657at2"/>
<dbReference type="Pfam" id="PF25954">
    <property type="entry name" value="Beta-barrel_RND_2"/>
    <property type="match status" value="1"/>
</dbReference>
<feature type="domain" description="CusB-like beta-barrel" evidence="3">
    <location>
        <begin position="227"/>
        <end position="298"/>
    </location>
</feature>
<dbReference type="GO" id="GO:0060003">
    <property type="term" value="P:copper ion export"/>
    <property type="evidence" value="ECO:0007669"/>
    <property type="project" value="TreeGrafter"/>
</dbReference>
<dbReference type="GO" id="GO:0030313">
    <property type="term" value="C:cell envelope"/>
    <property type="evidence" value="ECO:0007669"/>
    <property type="project" value="TreeGrafter"/>
</dbReference>
<dbReference type="GO" id="GO:0015679">
    <property type="term" value="P:plasma membrane copper ion transport"/>
    <property type="evidence" value="ECO:0007669"/>
    <property type="project" value="TreeGrafter"/>
</dbReference>
<dbReference type="Gene3D" id="2.40.50.100">
    <property type="match status" value="1"/>
</dbReference>
<evidence type="ECO:0000256" key="2">
    <source>
        <dbReference type="ARBA" id="ARBA00022448"/>
    </source>
</evidence>
<dbReference type="EMBL" id="VSFC01000002">
    <property type="protein sequence ID" value="TYA60061.1"/>
    <property type="molecule type" value="Genomic_DNA"/>
</dbReference>
<comment type="caution">
    <text evidence="4">The sequence shown here is derived from an EMBL/GenBank/DDBJ whole genome shotgun (WGS) entry which is preliminary data.</text>
</comment>
<name>A0A5D0GMF0_9FLAO</name>
<gene>
    <name evidence="4" type="ORF">FVF61_00110</name>
</gene>
<dbReference type="InterPro" id="IPR051909">
    <property type="entry name" value="MFP_Cation_Efflux"/>
</dbReference>
<dbReference type="InterPro" id="IPR006143">
    <property type="entry name" value="RND_pump_MFP"/>
</dbReference>
<protein>
    <submittedName>
        <fullName evidence="4">Efflux RND transporter periplasmic adaptor subunit</fullName>
    </submittedName>
</protein>
<dbReference type="Gene3D" id="2.40.30.170">
    <property type="match status" value="1"/>
</dbReference>
<dbReference type="GO" id="GO:0022857">
    <property type="term" value="F:transmembrane transporter activity"/>
    <property type="evidence" value="ECO:0007669"/>
    <property type="project" value="InterPro"/>
</dbReference>
<dbReference type="Gene3D" id="2.40.420.20">
    <property type="match status" value="1"/>
</dbReference>